<feature type="region of interest" description="Disordered" evidence="1">
    <location>
        <begin position="29"/>
        <end position="90"/>
    </location>
</feature>
<name>A0A9D4PHI8_RHISA</name>
<dbReference type="VEuPathDB" id="VectorBase:RSAN_047707"/>
<comment type="caution">
    <text evidence="3">The sequence shown here is derived from an EMBL/GenBank/DDBJ whole genome shotgun (WGS) entry which is preliminary data.</text>
</comment>
<gene>
    <name evidence="3" type="ORF">HPB52_002051</name>
</gene>
<dbReference type="AlphaFoldDB" id="A0A9D4PHI8"/>
<accession>A0A9D4PHI8</accession>
<evidence type="ECO:0000256" key="2">
    <source>
        <dbReference type="SAM" id="SignalP"/>
    </source>
</evidence>
<feature type="chain" id="PRO_5038887773" evidence="2">
    <location>
        <begin position="17"/>
        <end position="381"/>
    </location>
</feature>
<feature type="compositionally biased region" description="Polar residues" evidence="1">
    <location>
        <begin position="44"/>
        <end position="54"/>
    </location>
</feature>
<dbReference type="EMBL" id="JABSTV010001253">
    <property type="protein sequence ID" value="KAH7942874.1"/>
    <property type="molecule type" value="Genomic_DNA"/>
</dbReference>
<reference evidence="3" key="2">
    <citation type="submission" date="2021-09" db="EMBL/GenBank/DDBJ databases">
        <authorList>
            <person name="Jia N."/>
            <person name="Wang J."/>
            <person name="Shi W."/>
            <person name="Du L."/>
            <person name="Sun Y."/>
            <person name="Zhan W."/>
            <person name="Jiang J."/>
            <person name="Wang Q."/>
            <person name="Zhang B."/>
            <person name="Ji P."/>
            <person name="Sakyi L.B."/>
            <person name="Cui X."/>
            <person name="Yuan T."/>
            <person name="Jiang B."/>
            <person name="Yang W."/>
            <person name="Lam T.T.-Y."/>
            <person name="Chang Q."/>
            <person name="Ding S."/>
            <person name="Wang X."/>
            <person name="Zhu J."/>
            <person name="Ruan X."/>
            <person name="Zhao L."/>
            <person name="Wei J."/>
            <person name="Que T."/>
            <person name="Du C."/>
            <person name="Cheng J."/>
            <person name="Dai P."/>
            <person name="Han X."/>
            <person name="Huang E."/>
            <person name="Gao Y."/>
            <person name="Liu J."/>
            <person name="Shao H."/>
            <person name="Ye R."/>
            <person name="Li L."/>
            <person name="Wei W."/>
            <person name="Wang X."/>
            <person name="Wang C."/>
            <person name="Huo Q."/>
            <person name="Li W."/>
            <person name="Guo W."/>
            <person name="Chen H."/>
            <person name="Chen S."/>
            <person name="Zhou L."/>
            <person name="Zhou L."/>
            <person name="Ni X."/>
            <person name="Tian J."/>
            <person name="Zhou Y."/>
            <person name="Sheng Y."/>
            <person name="Liu T."/>
            <person name="Pan Y."/>
            <person name="Xia L."/>
            <person name="Li J."/>
            <person name="Zhao F."/>
            <person name="Cao W."/>
        </authorList>
    </citation>
    <scope>NUCLEOTIDE SEQUENCE</scope>
    <source>
        <strain evidence="3">Rsan-2018</strain>
        <tissue evidence="3">Larvae</tissue>
    </source>
</reference>
<keyword evidence="2" id="KW-0732">Signal</keyword>
<evidence type="ECO:0000256" key="1">
    <source>
        <dbReference type="SAM" id="MobiDB-lite"/>
    </source>
</evidence>
<keyword evidence="4" id="KW-1185">Reference proteome</keyword>
<protein>
    <submittedName>
        <fullName evidence="3">Uncharacterized protein</fullName>
    </submittedName>
</protein>
<proteinExistence type="predicted"/>
<evidence type="ECO:0000313" key="4">
    <source>
        <dbReference type="Proteomes" id="UP000821837"/>
    </source>
</evidence>
<evidence type="ECO:0000313" key="3">
    <source>
        <dbReference type="EMBL" id="KAH7942874.1"/>
    </source>
</evidence>
<reference evidence="3" key="1">
    <citation type="journal article" date="2020" name="Cell">
        <title>Large-Scale Comparative Analyses of Tick Genomes Elucidate Their Genetic Diversity and Vector Capacities.</title>
        <authorList>
            <consortium name="Tick Genome and Microbiome Consortium (TIGMIC)"/>
            <person name="Jia N."/>
            <person name="Wang J."/>
            <person name="Shi W."/>
            <person name="Du L."/>
            <person name="Sun Y."/>
            <person name="Zhan W."/>
            <person name="Jiang J.F."/>
            <person name="Wang Q."/>
            <person name="Zhang B."/>
            <person name="Ji P."/>
            <person name="Bell-Sakyi L."/>
            <person name="Cui X.M."/>
            <person name="Yuan T.T."/>
            <person name="Jiang B.G."/>
            <person name="Yang W.F."/>
            <person name="Lam T.T."/>
            <person name="Chang Q.C."/>
            <person name="Ding S.J."/>
            <person name="Wang X.J."/>
            <person name="Zhu J.G."/>
            <person name="Ruan X.D."/>
            <person name="Zhao L."/>
            <person name="Wei J.T."/>
            <person name="Ye R.Z."/>
            <person name="Que T.C."/>
            <person name="Du C.H."/>
            <person name="Zhou Y.H."/>
            <person name="Cheng J.X."/>
            <person name="Dai P.F."/>
            <person name="Guo W.B."/>
            <person name="Han X.H."/>
            <person name="Huang E.J."/>
            <person name="Li L.F."/>
            <person name="Wei W."/>
            <person name="Gao Y.C."/>
            <person name="Liu J.Z."/>
            <person name="Shao H.Z."/>
            <person name="Wang X."/>
            <person name="Wang C.C."/>
            <person name="Yang T.C."/>
            <person name="Huo Q.B."/>
            <person name="Li W."/>
            <person name="Chen H.Y."/>
            <person name="Chen S.E."/>
            <person name="Zhou L.G."/>
            <person name="Ni X.B."/>
            <person name="Tian J.H."/>
            <person name="Sheng Y."/>
            <person name="Liu T."/>
            <person name="Pan Y.S."/>
            <person name="Xia L.Y."/>
            <person name="Li J."/>
            <person name="Zhao F."/>
            <person name="Cao W.C."/>
        </authorList>
    </citation>
    <scope>NUCLEOTIDE SEQUENCE</scope>
    <source>
        <strain evidence="3">Rsan-2018</strain>
    </source>
</reference>
<organism evidence="3 4">
    <name type="scientific">Rhipicephalus sanguineus</name>
    <name type="common">Brown dog tick</name>
    <name type="synonym">Ixodes sanguineus</name>
    <dbReference type="NCBI Taxonomy" id="34632"/>
    <lineage>
        <taxon>Eukaryota</taxon>
        <taxon>Metazoa</taxon>
        <taxon>Ecdysozoa</taxon>
        <taxon>Arthropoda</taxon>
        <taxon>Chelicerata</taxon>
        <taxon>Arachnida</taxon>
        <taxon>Acari</taxon>
        <taxon>Parasitiformes</taxon>
        <taxon>Ixodida</taxon>
        <taxon>Ixodoidea</taxon>
        <taxon>Ixodidae</taxon>
        <taxon>Rhipicephalinae</taxon>
        <taxon>Rhipicephalus</taxon>
        <taxon>Rhipicephalus</taxon>
    </lineage>
</organism>
<sequence length="381" mass="42756">MATATIALCLVILMLAIVVYLSKQSVETSTTDADSGATIPELTEGQTSTKQTTLRKPLEPTLSTQNRRSPSVEPSPPETTPTEIPKANREPLVCTMGERLTSVEQFPPDQLCDYIFYDSLYKEGDRNLLPNQTTYSKSLNTFLNDHHGYRHTTLGLGFAFDELRFTPNLLILFGHYRLGDNFRTNCAIMPPTRHPDDIPPDALLQDYSFDVATPVFSLRKLYDEGTDTRGVVSVTLKGRWAEPQFANDVDFFQPCVPDINLGSFGRITAVCPGGGQLRAQLNYSTEHHAMITYIAYLRRTFVYDDEMAFAEKLCRAKSLAASVPYGIAAYDIDFEDYENRCAHQNRNGAFSRLKALRKVVDYFNKDSPPFNGNACKTYVMT</sequence>
<dbReference type="Proteomes" id="UP000821837">
    <property type="component" value="Unassembled WGS sequence"/>
</dbReference>
<feature type="signal peptide" evidence="2">
    <location>
        <begin position="1"/>
        <end position="16"/>
    </location>
</feature>
<dbReference type="VEuPathDB" id="VectorBase:RSAN_052318"/>